<dbReference type="GO" id="GO:0003676">
    <property type="term" value="F:nucleic acid binding"/>
    <property type="evidence" value="ECO:0007669"/>
    <property type="project" value="InterPro"/>
</dbReference>
<dbReference type="KEGG" id="abp:AGABI1DRAFT124522"/>
<dbReference type="GeneID" id="18826159"/>
<organism evidence="4 5">
    <name type="scientific">Agaricus bisporus var. burnettii (strain JB137-S8 / ATCC MYA-4627 / FGSC 10392)</name>
    <name type="common">White button mushroom</name>
    <dbReference type="NCBI Taxonomy" id="597362"/>
    <lineage>
        <taxon>Eukaryota</taxon>
        <taxon>Fungi</taxon>
        <taxon>Dikarya</taxon>
        <taxon>Basidiomycota</taxon>
        <taxon>Agaricomycotina</taxon>
        <taxon>Agaricomycetes</taxon>
        <taxon>Agaricomycetidae</taxon>
        <taxon>Agaricales</taxon>
        <taxon>Agaricineae</taxon>
        <taxon>Agaricaceae</taxon>
        <taxon>Agaricus</taxon>
    </lineage>
</organism>
<dbReference type="EMBL" id="JH971385">
    <property type="protein sequence ID" value="EKM84199.1"/>
    <property type="molecule type" value="Genomic_DNA"/>
</dbReference>
<gene>
    <name evidence="4" type="ORF">AGABI1DRAFT_124522</name>
</gene>
<sequence length="235" mass="26213">MKASFDNPSESRVVAELSALLSKPSDFSKDQNISMQYWFTVSTAVEREMRKFHGEERADALHKHHMVVLGIARRWSWAVAVDYDIEQRQLAYMDKSHHYSMIDPTSVTAISGRYMLQAWQAPQAPVSPTKRPQTEESSTPAAERQRRCASCFRCGRAGHLPVSCSATTTTAGKLVAAFAPNTKNSQALQTHSGTQYYFAFAARSTCKFGSSCSFEHSCSLCWSSSHRAARCRVKA</sequence>
<evidence type="ECO:0000313" key="4">
    <source>
        <dbReference type="EMBL" id="EKM84199.1"/>
    </source>
</evidence>
<keyword evidence="1" id="KW-0863">Zinc-finger</keyword>
<proteinExistence type="predicted"/>
<name>K5WBD6_AGABU</name>
<evidence type="ECO:0000256" key="1">
    <source>
        <dbReference type="PROSITE-ProRule" id="PRU00047"/>
    </source>
</evidence>
<evidence type="ECO:0000256" key="2">
    <source>
        <dbReference type="SAM" id="MobiDB-lite"/>
    </source>
</evidence>
<feature type="region of interest" description="Disordered" evidence="2">
    <location>
        <begin position="122"/>
        <end position="141"/>
    </location>
</feature>
<accession>K5WBD6</accession>
<keyword evidence="5" id="KW-1185">Reference proteome</keyword>
<keyword evidence="1" id="KW-0862">Zinc</keyword>
<keyword evidence="1" id="KW-0479">Metal-binding</keyword>
<feature type="domain" description="CCHC-type" evidence="3">
    <location>
        <begin position="151"/>
        <end position="164"/>
    </location>
</feature>
<dbReference type="InParanoid" id="K5WBD6"/>
<reference evidence="5" key="1">
    <citation type="journal article" date="2012" name="Proc. Natl. Acad. Sci. U.S.A.">
        <title>Genome sequence of the button mushroom Agaricus bisporus reveals mechanisms governing adaptation to a humic-rich ecological niche.</title>
        <authorList>
            <person name="Morin E."/>
            <person name="Kohler A."/>
            <person name="Baker A.R."/>
            <person name="Foulongne-Oriol M."/>
            <person name="Lombard V."/>
            <person name="Nagy L.G."/>
            <person name="Ohm R.A."/>
            <person name="Patyshakuliyeva A."/>
            <person name="Brun A."/>
            <person name="Aerts A.L."/>
            <person name="Bailey A.M."/>
            <person name="Billette C."/>
            <person name="Coutinho P.M."/>
            <person name="Deakin G."/>
            <person name="Doddapaneni H."/>
            <person name="Floudas D."/>
            <person name="Grimwood J."/>
            <person name="Hilden K."/>
            <person name="Kuees U."/>
            <person name="LaButti K.M."/>
            <person name="Lapidus A."/>
            <person name="Lindquist E.A."/>
            <person name="Lucas S.M."/>
            <person name="Murat C."/>
            <person name="Riley R.W."/>
            <person name="Salamov A.A."/>
            <person name="Schmutz J."/>
            <person name="Subramanian V."/>
            <person name="Woesten H.A.B."/>
            <person name="Xu J."/>
            <person name="Eastwood D.C."/>
            <person name="Foster G.D."/>
            <person name="Sonnenberg A.S."/>
            <person name="Cullen D."/>
            <person name="de Vries R.P."/>
            <person name="Lundell T."/>
            <person name="Hibbett D.S."/>
            <person name="Henrissat B."/>
            <person name="Burton K.S."/>
            <person name="Kerrigan R.W."/>
            <person name="Challen M.P."/>
            <person name="Grigoriev I.V."/>
            <person name="Martin F."/>
        </authorList>
    </citation>
    <scope>NUCLEOTIDE SEQUENCE [LARGE SCALE GENOMIC DNA]</scope>
    <source>
        <strain evidence="5">JB137-S8 / ATCC MYA-4627 / FGSC 10392</strain>
    </source>
</reference>
<dbReference type="HOGENOM" id="CLU_070834_0_0_1"/>
<dbReference type="OrthoDB" id="2987636at2759"/>
<dbReference type="Proteomes" id="UP000008493">
    <property type="component" value="Unassembled WGS sequence"/>
</dbReference>
<dbReference type="GO" id="GO:0008270">
    <property type="term" value="F:zinc ion binding"/>
    <property type="evidence" value="ECO:0007669"/>
    <property type="project" value="UniProtKB-KW"/>
</dbReference>
<dbReference type="InterPro" id="IPR001878">
    <property type="entry name" value="Znf_CCHC"/>
</dbReference>
<evidence type="ECO:0000313" key="5">
    <source>
        <dbReference type="Proteomes" id="UP000008493"/>
    </source>
</evidence>
<dbReference type="RefSeq" id="XP_007325859.1">
    <property type="nucleotide sequence ID" value="XM_007325797.1"/>
</dbReference>
<dbReference type="eggNOG" id="ENOG502SR26">
    <property type="taxonomic scope" value="Eukaryota"/>
</dbReference>
<evidence type="ECO:0000259" key="3">
    <source>
        <dbReference type="PROSITE" id="PS50158"/>
    </source>
</evidence>
<protein>
    <recommendedName>
        <fullName evidence="3">CCHC-type domain-containing protein</fullName>
    </recommendedName>
</protein>
<dbReference type="PROSITE" id="PS50158">
    <property type="entry name" value="ZF_CCHC"/>
    <property type="match status" value="1"/>
</dbReference>
<dbReference type="AlphaFoldDB" id="K5WBD6"/>